<proteinExistence type="predicted"/>
<evidence type="ECO:0000256" key="1">
    <source>
        <dbReference type="SAM" id="Phobius"/>
    </source>
</evidence>
<dbReference type="AlphaFoldDB" id="G0SHJ4"/>
<protein>
    <submittedName>
        <fullName evidence="2">Uncharacterized protein</fullName>
    </submittedName>
</protein>
<accession>G0SHJ4</accession>
<name>G0SHJ4_CHATD</name>
<dbReference type="HOGENOM" id="CLU_2158093_0_0_1"/>
<organism evidence="3">
    <name type="scientific">Chaetomium thermophilum (strain DSM 1495 / CBS 144.50 / IMI 039719)</name>
    <name type="common">Thermochaetoides thermophila</name>
    <dbReference type="NCBI Taxonomy" id="759272"/>
    <lineage>
        <taxon>Eukaryota</taxon>
        <taxon>Fungi</taxon>
        <taxon>Dikarya</taxon>
        <taxon>Ascomycota</taxon>
        <taxon>Pezizomycotina</taxon>
        <taxon>Sordariomycetes</taxon>
        <taxon>Sordariomycetidae</taxon>
        <taxon>Sordariales</taxon>
        <taxon>Chaetomiaceae</taxon>
        <taxon>Thermochaetoides</taxon>
    </lineage>
</organism>
<keyword evidence="1" id="KW-0812">Transmembrane</keyword>
<evidence type="ECO:0000313" key="3">
    <source>
        <dbReference type="Proteomes" id="UP000008066"/>
    </source>
</evidence>
<keyword evidence="1" id="KW-0472">Membrane</keyword>
<dbReference type="Proteomes" id="UP000008066">
    <property type="component" value="Unassembled WGS sequence"/>
</dbReference>
<keyword evidence="3" id="KW-1185">Reference proteome</keyword>
<dbReference type="KEGG" id="cthr:CTHT_0070230"/>
<feature type="transmembrane region" description="Helical" evidence="1">
    <location>
        <begin position="77"/>
        <end position="104"/>
    </location>
</feature>
<gene>
    <name evidence="2" type="ORF">CTHT_0070230</name>
</gene>
<dbReference type="RefSeq" id="XP_006697301.1">
    <property type="nucleotide sequence ID" value="XM_006697238.1"/>
</dbReference>
<evidence type="ECO:0000313" key="2">
    <source>
        <dbReference type="EMBL" id="EGS17683.1"/>
    </source>
</evidence>
<sequence length="111" mass="12561">MYLHINEEPTAAITARTIGYWHFPDTQRTVPNEERSSLREDYVRGYSYMTMADWDTPDMPMRIPREPPTKPPGEESVVWKFALVMATAVAGAVAVLSLAVFFLIGRRTGRG</sequence>
<dbReference type="EMBL" id="GL988047">
    <property type="protein sequence ID" value="EGS17683.1"/>
    <property type="molecule type" value="Genomic_DNA"/>
</dbReference>
<keyword evidence="1" id="KW-1133">Transmembrane helix</keyword>
<reference evidence="2 3" key="1">
    <citation type="journal article" date="2011" name="Cell">
        <title>Insight into structure and assembly of the nuclear pore complex by utilizing the genome of a eukaryotic thermophile.</title>
        <authorList>
            <person name="Amlacher S."/>
            <person name="Sarges P."/>
            <person name="Flemming D."/>
            <person name="van Noort V."/>
            <person name="Kunze R."/>
            <person name="Devos D.P."/>
            <person name="Arumugam M."/>
            <person name="Bork P."/>
            <person name="Hurt E."/>
        </authorList>
    </citation>
    <scope>NUCLEOTIDE SEQUENCE [LARGE SCALE GENOMIC DNA]</scope>
    <source>
        <strain evidence="3">DSM 1495 / CBS 144.50 / IMI 039719</strain>
    </source>
</reference>
<dbReference type="GeneID" id="18261061"/>